<protein>
    <submittedName>
        <fullName evidence="1">Uncharacterized protein</fullName>
    </submittedName>
</protein>
<dbReference type="EMBL" id="BK015325">
    <property type="protein sequence ID" value="DAE01480.1"/>
    <property type="molecule type" value="Genomic_DNA"/>
</dbReference>
<reference evidence="1" key="1">
    <citation type="journal article" date="2021" name="Proc. Natl. Acad. Sci. U.S.A.">
        <title>A Catalog of Tens of Thousands of Viruses from Human Metagenomes Reveals Hidden Associations with Chronic Diseases.</title>
        <authorList>
            <person name="Tisza M.J."/>
            <person name="Buck C.B."/>
        </authorList>
    </citation>
    <scope>NUCLEOTIDE SEQUENCE</scope>
    <source>
        <strain evidence="1">CtQtc11</strain>
    </source>
</reference>
<organism evidence="1">
    <name type="scientific">Siphoviridae sp. ctQtc11</name>
    <dbReference type="NCBI Taxonomy" id="2825497"/>
    <lineage>
        <taxon>Viruses</taxon>
        <taxon>Duplodnaviria</taxon>
        <taxon>Heunggongvirae</taxon>
        <taxon>Uroviricota</taxon>
        <taxon>Caudoviricetes</taxon>
    </lineage>
</organism>
<accession>A0A8S5P4B8</accession>
<sequence length="60" mass="7206">MPKFELEDIEDYYTYYVQILGISEECFWNMDISFVMSVAENKSAYDSYITYHTNKLRNEG</sequence>
<name>A0A8S5P4B8_9CAUD</name>
<proteinExistence type="predicted"/>
<evidence type="ECO:0000313" key="1">
    <source>
        <dbReference type="EMBL" id="DAE01480.1"/>
    </source>
</evidence>